<feature type="compositionally biased region" description="Polar residues" evidence="1">
    <location>
        <begin position="1"/>
        <end position="12"/>
    </location>
</feature>
<evidence type="ECO:0000313" key="3">
    <source>
        <dbReference type="Proteomes" id="UP000192266"/>
    </source>
</evidence>
<dbReference type="RefSeq" id="WP_084446320.1">
    <property type="nucleotide sequence ID" value="NZ_FWWW01000073.1"/>
</dbReference>
<feature type="region of interest" description="Disordered" evidence="1">
    <location>
        <begin position="1"/>
        <end position="74"/>
    </location>
</feature>
<sequence>MKNEPINQNENTMPEGLHTDSHAAASSESLAASEMSVGKGAVTGEEGKEVNKEANPVVMGQNPDRERLSGNRTN</sequence>
<name>A0A1W1VTX5_9BACT</name>
<evidence type="ECO:0000313" key="2">
    <source>
        <dbReference type="EMBL" id="SMB96808.1"/>
    </source>
</evidence>
<protein>
    <submittedName>
        <fullName evidence="2">Uncharacterized protein</fullName>
    </submittedName>
</protein>
<accession>A0A1W1VTX5</accession>
<proteinExistence type="predicted"/>
<keyword evidence="3" id="KW-1185">Reference proteome</keyword>
<feature type="compositionally biased region" description="Low complexity" evidence="1">
    <location>
        <begin position="22"/>
        <end position="33"/>
    </location>
</feature>
<dbReference type="Proteomes" id="UP000192266">
    <property type="component" value="Unassembled WGS sequence"/>
</dbReference>
<dbReference type="AlphaFoldDB" id="A0A1W1VTX5"/>
<dbReference type="STRING" id="645990.SAMN00120144_3009"/>
<organism evidence="2 3">
    <name type="scientific">Hymenobacter roseosalivarius DSM 11622</name>
    <dbReference type="NCBI Taxonomy" id="645990"/>
    <lineage>
        <taxon>Bacteria</taxon>
        <taxon>Pseudomonadati</taxon>
        <taxon>Bacteroidota</taxon>
        <taxon>Cytophagia</taxon>
        <taxon>Cytophagales</taxon>
        <taxon>Hymenobacteraceae</taxon>
        <taxon>Hymenobacter</taxon>
    </lineage>
</organism>
<dbReference type="EMBL" id="FWWW01000073">
    <property type="protein sequence ID" value="SMB96808.1"/>
    <property type="molecule type" value="Genomic_DNA"/>
</dbReference>
<reference evidence="2 3" key="1">
    <citation type="submission" date="2017-04" db="EMBL/GenBank/DDBJ databases">
        <authorList>
            <person name="Afonso C.L."/>
            <person name="Miller P.J."/>
            <person name="Scott M.A."/>
            <person name="Spackman E."/>
            <person name="Goraichik I."/>
            <person name="Dimitrov K.M."/>
            <person name="Suarez D.L."/>
            <person name="Swayne D.E."/>
        </authorList>
    </citation>
    <scope>NUCLEOTIDE SEQUENCE [LARGE SCALE GENOMIC DNA]</scope>
    <source>
        <strain evidence="2 3">DSM 11622</strain>
    </source>
</reference>
<evidence type="ECO:0000256" key="1">
    <source>
        <dbReference type="SAM" id="MobiDB-lite"/>
    </source>
</evidence>
<gene>
    <name evidence="2" type="ORF">SAMN00120144_3009</name>
</gene>
<feature type="compositionally biased region" description="Basic and acidic residues" evidence="1">
    <location>
        <begin position="63"/>
        <end position="74"/>
    </location>
</feature>